<feature type="region of interest" description="Disordered" evidence="1">
    <location>
        <begin position="350"/>
        <end position="369"/>
    </location>
</feature>
<dbReference type="EMBL" id="LKCW01000247">
    <property type="protein sequence ID" value="KPM35522.1"/>
    <property type="molecule type" value="Genomic_DNA"/>
</dbReference>
<keyword evidence="3" id="KW-1185">Reference proteome</keyword>
<dbReference type="STRING" id="78410.A0A0P7B5V1"/>
<dbReference type="Proteomes" id="UP000050424">
    <property type="component" value="Unassembled WGS sequence"/>
</dbReference>
<comment type="caution">
    <text evidence="2">The sequence shown here is derived from an EMBL/GenBank/DDBJ whole genome shotgun (WGS) entry which is preliminary data.</text>
</comment>
<evidence type="ECO:0000313" key="3">
    <source>
        <dbReference type="Proteomes" id="UP000050424"/>
    </source>
</evidence>
<organism evidence="2 3">
    <name type="scientific">Neonectria ditissima</name>
    <dbReference type="NCBI Taxonomy" id="78410"/>
    <lineage>
        <taxon>Eukaryota</taxon>
        <taxon>Fungi</taxon>
        <taxon>Dikarya</taxon>
        <taxon>Ascomycota</taxon>
        <taxon>Pezizomycotina</taxon>
        <taxon>Sordariomycetes</taxon>
        <taxon>Hypocreomycetidae</taxon>
        <taxon>Hypocreales</taxon>
        <taxon>Nectriaceae</taxon>
        <taxon>Neonectria</taxon>
    </lineage>
</organism>
<sequence length="482" mass="54639">MAFQPKRTQLLDDQQTKSPGLFGVRETTRLGPLFPGGLFDGGRTTNPGYNFPREGIKTTGLLVVRETASPGPYLPGGLFDGREMASLGPAFYGTGTINPGQLFPGEKMETPGLFDDKETTKPASLFQGGLFDDGRTINHGYNFPGEKMKPPGLFDDRETTSPGPAYYGTGTINPGQTFPGEKMKTPGLFDVRGTAGTELPKEDMAQVARTDVPNPLLHLTLGKGHPALREVEKRLRKMAEPRGKWLASSPLMQFQMQDHKEFDRLCAERRDPNNRPHHQGDGDLLWLSEQNVKKRWVEQGIWNHKWKMCMGKWKHEEPLDLDSDPEDDEDDIEARAGPFGDIFRPASPPCRGLFRRRPEPKPPKSAEEMAKRVAVRKVEREASRPFHQFLYQVSKEREQIEETTTPSPHDINTIAYERVKELWTRQSLWNENWGILPGMSWQHEQPFEEFLRELKDYDPACEARDAQCLQLISRGIMPSDDL</sequence>
<gene>
    <name evidence="2" type="ORF">AK830_g11034</name>
</gene>
<evidence type="ECO:0000313" key="2">
    <source>
        <dbReference type="EMBL" id="KPM35522.1"/>
    </source>
</evidence>
<name>A0A0P7B5V1_9HYPO</name>
<feature type="compositionally biased region" description="Acidic residues" evidence="1">
    <location>
        <begin position="319"/>
        <end position="332"/>
    </location>
</feature>
<dbReference type="AlphaFoldDB" id="A0A0P7B5V1"/>
<reference evidence="2 3" key="1">
    <citation type="submission" date="2015-09" db="EMBL/GenBank/DDBJ databases">
        <title>Draft genome of a European isolate of the apple canker pathogen Neonectria ditissima.</title>
        <authorList>
            <person name="Gomez-Cortecero A."/>
            <person name="Harrison R.J."/>
            <person name="Armitage A.D."/>
        </authorList>
    </citation>
    <scope>NUCLEOTIDE SEQUENCE [LARGE SCALE GENOMIC DNA]</scope>
    <source>
        <strain evidence="2 3">R09/05</strain>
    </source>
</reference>
<feature type="region of interest" description="Disordered" evidence="1">
    <location>
        <begin position="319"/>
        <end position="341"/>
    </location>
</feature>
<dbReference type="OrthoDB" id="5401786at2759"/>
<feature type="region of interest" description="Disordered" evidence="1">
    <location>
        <begin position="1"/>
        <end position="20"/>
    </location>
</feature>
<protein>
    <submittedName>
        <fullName evidence="2">Uncharacterized protein</fullName>
    </submittedName>
</protein>
<accession>A0A0P7B5V1</accession>
<evidence type="ECO:0000256" key="1">
    <source>
        <dbReference type="SAM" id="MobiDB-lite"/>
    </source>
</evidence>
<feature type="compositionally biased region" description="Basic and acidic residues" evidence="1">
    <location>
        <begin position="356"/>
        <end position="369"/>
    </location>
</feature>
<proteinExistence type="predicted"/>